<evidence type="ECO:0000313" key="2">
    <source>
        <dbReference type="Proteomes" id="UP000789525"/>
    </source>
</evidence>
<protein>
    <submittedName>
        <fullName evidence="1">768_t:CDS:1</fullName>
    </submittedName>
</protein>
<evidence type="ECO:0000313" key="1">
    <source>
        <dbReference type="EMBL" id="CAG8514686.1"/>
    </source>
</evidence>
<gene>
    <name evidence="1" type="ORF">ACOLOM_LOCUS3377</name>
</gene>
<keyword evidence="2" id="KW-1185">Reference proteome</keyword>
<comment type="caution">
    <text evidence="1">The sequence shown here is derived from an EMBL/GenBank/DDBJ whole genome shotgun (WGS) entry which is preliminary data.</text>
</comment>
<sequence length="150" mass="17051">MDGADRSGFKGIGLSHVMIFNTIVEMIGANTLNELNYTMSKRNKTSSSPQYVKLISSDGFEFIIQREAAVISGTIGNMLSRPGQFLESELNQIRFRDIKYELLHAVILEKVCQYMYYKLRYTNSVTEIPNFPINPTFSLELLMAADFLDC</sequence>
<organism evidence="1 2">
    <name type="scientific">Acaulospora colombiana</name>
    <dbReference type="NCBI Taxonomy" id="27376"/>
    <lineage>
        <taxon>Eukaryota</taxon>
        <taxon>Fungi</taxon>
        <taxon>Fungi incertae sedis</taxon>
        <taxon>Mucoromycota</taxon>
        <taxon>Glomeromycotina</taxon>
        <taxon>Glomeromycetes</taxon>
        <taxon>Diversisporales</taxon>
        <taxon>Acaulosporaceae</taxon>
        <taxon>Acaulospora</taxon>
    </lineage>
</organism>
<proteinExistence type="predicted"/>
<dbReference type="EMBL" id="CAJVPT010004973">
    <property type="protein sequence ID" value="CAG8514686.1"/>
    <property type="molecule type" value="Genomic_DNA"/>
</dbReference>
<reference evidence="1" key="1">
    <citation type="submission" date="2021-06" db="EMBL/GenBank/DDBJ databases">
        <authorList>
            <person name="Kallberg Y."/>
            <person name="Tangrot J."/>
            <person name="Rosling A."/>
        </authorList>
    </citation>
    <scope>NUCLEOTIDE SEQUENCE</scope>
    <source>
        <strain evidence="1">CL356</strain>
    </source>
</reference>
<dbReference type="Proteomes" id="UP000789525">
    <property type="component" value="Unassembled WGS sequence"/>
</dbReference>
<accession>A0ACA9L9L0</accession>
<name>A0ACA9L9L0_9GLOM</name>